<evidence type="ECO:0000313" key="2">
    <source>
        <dbReference type="Proteomes" id="UP000010824"/>
    </source>
</evidence>
<dbReference type="AlphaFoldDB" id="L0HCU9"/>
<dbReference type="InParanoid" id="L0HCU9"/>
<dbReference type="EMBL" id="CP003167">
    <property type="protein sequence ID" value="AGB01616.1"/>
    <property type="molecule type" value="Genomic_DNA"/>
</dbReference>
<dbReference type="KEGG" id="mfo:Metfor_0552"/>
<dbReference type="GeneID" id="14309225"/>
<name>L0HCU9_METFS</name>
<sequence>MKKNEVESLILEQMLGNKRGVNVHLNPTKLAQNTVIKNWTDEIKPPTNDPISDFWFAFIDHSPNANFEHPVDYVFINDKTGEKHVVHGTSPPDNLKNLEKIM</sequence>
<gene>
    <name evidence="1" type="ordered locus">Metfor_0552</name>
</gene>
<proteinExistence type="predicted"/>
<keyword evidence="2" id="KW-1185">Reference proteome</keyword>
<organism evidence="1 2">
    <name type="scientific">Methanoregula formicica (strain DSM 22288 / NBRC 105244 / SMSP)</name>
    <dbReference type="NCBI Taxonomy" id="593750"/>
    <lineage>
        <taxon>Archaea</taxon>
        <taxon>Methanobacteriati</taxon>
        <taxon>Methanobacteriota</taxon>
        <taxon>Stenosarchaea group</taxon>
        <taxon>Methanomicrobia</taxon>
        <taxon>Methanomicrobiales</taxon>
        <taxon>Methanoregulaceae</taxon>
        <taxon>Methanoregula</taxon>
    </lineage>
</organism>
<dbReference type="Proteomes" id="UP000010824">
    <property type="component" value="Chromosome"/>
</dbReference>
<dbReference type="RefSeq" id="WP_015284580.1">
    <property type="nucleotide sequence ID" value="NC_019943.1"/>
</dbReference>
<dbReference type="STRING" id="593750.Metfor_0552"/>
<reference evidence="1 2" key="2">
    <citation type="journal article" date="2014" name="Genome Announc.">
        <title>Complete Genome Sequence of Methanoregula formicica SMSPT, a Mesophilic Hydrogenotrophic Methanogen Isolated from a Methanogenic Upflow Anaerobic Sludge Blanket Reactor.</title>
        <authorList>
            <person name="Yamamoto K."/>
            <person name="Tamaki H."/>
            <person name="Cadillo-Quiroz H."/>
            <person name="Imachi H."/>
            <person name="Kyrpides N."/>
            <person name="Woyke T."/>
            <person name="Goodwin L."/>
            <person name="Zinder S.H."/>
            <person name="Kamagata Y."/>
            <person name="Liu W.T."/>
        </authorList>
    </citation>
    <scope>NUCLEOTIDE SEQUENCE [LARGE SCALE GENOMIC DNA]</scope>
    <source>
        <strain evidence="2">DSM 22288 / NBRC 105244 / SMSP</strain>
    </source>
</reference>
<protein>
    <submittedName>
        <fullName evidence="1">Uncharacterized protein</fullName>
    </submittedName>
</protein>
<dbReference type="HOGENOM" id="CLU_2271044_0_0_2"/>
<reference evidence="2" key="1">
    <citation type="submission" date="2011-12" db="EMBL/GenBank/DDBJ databases">
        <title>Complete sequence of Methanoregula formicicum SMSP.</title>
        <authorList>
            <person name="Lucas S."/>
            <person name="Han J."/>
            <person name="Lapidus A."/>
            <person name="Cheng J.-F."/>
            <person name="Goodwin L."/>
            <person name="Pitluck S."/>
            <person name="Peters L."/>
            <person name="Ovchinnikova G."/>
            <person name="Teshima H."/>
            <person name="Detter J.C."/>
            <person name="Han C."/>
            <person name="Tapia R."/>
            <person name="Land M."/>
            <person name="Hauser L."/>
            <person name="Kyrpides N."/>
            <person name="Ivanova N."/>
            <person name="Pagani I."/>
            <person name="Imachi H."/>
            <person name="Tamaki H."/>
            <person name="Sekiguchi Y."/>
            <person name="Kamagata Y."/>
            <person name="Cadillo-Quiroz H."/>
            <person name="Zinder S."/>
            <person name="Liu W.-T."/>
            <person name="Woyke T."/>
        </authorList>
    </citation>
    <scope>NUCLEOTIDE SEQUENCE [LARGE SCALE GENOMIC DNA]</scope>
    <source>
        <strain evidence="2">DSM 22288 / NBRC 105244 / SMSP</strain>
    </source>
</reference>
<evidence type="ECO:0000313" key="1">
    <source>
        <dbReference type="EMBL" id="AGB01616.1"/>
    </source>
</evidence>
<accession>L0HCU9</accession>